<feature type="compositionally biased region" description="Basic and acidic residues" evidence="1">
    <location>
        <begin position="129"/>
        <end position="149"/>
    </location>
</feature>
<evidence type="ECO:0000313" key="2">
    <source>
        <dbReference type="EMBL" id="KAL0178012.1"/>
    </source>
</evidence>
<keyword evidence="3" id="KW-1185">Reference proteome</keyword>
<name>A0ABD0PVS0_CIRMR</name>
<feature type="non-terminal residue" evidence="2">
    <location>
        <position position="292"/>
    </location>
</feature>
<dbReference type="AlphaFoldDB" id="A0ABD0PVS0"/>
<feature type="compositionally biased region" description="Basic and acidic residues" evidence="1">
    <location>
        <begin position="174"/>
        <end position="190"/>
    </location>
</feature>
<accession>A0ABD0PVS0</accession>
<feature type="compositionally biased region" description="Basic and acidic residues" evidence="1">
    <location>
        <begin position="59"/>
        <end position="79"/>
    </location>
</feature>
<comment type="caution">
    <text evidence="2">The sequence shown here is derived from an EMBL/GenBank/DDBJ whole genome shotgun (WGS) entry which is preliminary data.</text>
</comment>
<dbReference type="EMBL" id="JAMKFB020000013">
    <property type="protein sequence ID" value="KAL0178012.1"/>
    <property type="molecule type" value="Genomic_DNA"/>
</dbReference>
<dbReference type="Proteomes" id="UP001529510">
    <property type="component" value="Unassembled WGS sequence"/>
</dbReference>
<feature type="region of interest" description="Disordered" evidence="1">
    <location>
        <begin position="1"/>
        <end position="227"/>
    </location>
</feature>
<feature type="compositionally biased region" description="Basic and acidic residues" evidence="1">
    <location>
        <begin position="197"/>
        <end position="207"/>
    </location>
</feature>
<feature type="compositionally biased region" description="Basic and acidic residues" evidence="1">
    <location>
        <begin position="31"/>
        <end position="52"/>
    </location>
</feature>
<evidence type="ECO:0000256" key="1">
    <source>
        <dbReference type="SAM" id="MobiDB-lite"/>
    </source>
</evidence>
<feature type="compositionally biased region" description="Basic and acidic residues" evidence="1">
    <location>
        <begin position="91"/>
        <end position="111"/>
    </location>
</feature>
<protein>
    <submittedName>
        <fullName evidence="2">Uncharacterized protein</fullName>
    </submittedName>
</protein>
<evidence type="ECO:0000313" key="3">
    <source>
        <dbReference type="Proteomes" id="UP001529510"/>
    </source>
</evidence>
<sequence length="292" mass="32124">MNTQRRPDSSRATSPDQPKAKARTKTNANGKSKEQGDHHTTDREDKSPEPKRGSRTQRSGKDKDPNDCESADNPHETPAPKRGAIHRQSKKQKDLQSRSLEISESKYEENRTSASGGVPVRNNANNADENDKQDGAKSKRQSKKNDCGSKGEPQQTAKSKSDEKTAPKGKSKKQREPLNLDKEPRLESSSEAKSTSKQHEHATKTESCDASNTREASQAPAVSVLSDRQKKCAEKATAIRALSVDDTLGKVLKTTIEKLKIKKTEQSNASSCVNDITAEVIAHLKQNVTWCE</sequence>
<proteinExistence type="predicted"/>
<reference evidence="2 3" key="1">
    <citation type="submission" date="2024-05" db="EMBL/GenBank/DDBJ databases">
        <title>Genome sequencing and assembly of Indian major carp, Cirrhinus mrigala (Hamilton, 1822).</title>
        <authorList>
            <person name="Mohindra V."/>
            <person name="Chowdhury L.M."/>
            <person name="Lal K."/>
            <person name="Jena J.K."/>
        </authorList>
    </citation>
    <scope>NUCLEOTIDE SEQUENCE [LARGE SCALE GENOMIC DNA]</scope>
    <source>
        <strain evidence="2">CM1030</strain>
        <tissue evidence="2">Blood</tissue>
    </source>
</reference>
<organism evidence="2 3">
    <name type="scientific">Cirrhinus mrigala</name>
    <name type="common">Mrigala</name>
    <dbReference type="NCBI Taxonomy" id="683832"/>
    <lineage>
        <taxon>Eukaryota</taxon>
        <taxon>Metazoa</taxon>
        <taxon>Chordata</taxon>
        <taxon>Craniata</taxon>
        <taxon>Vertebrata</taxon>
        <taxon>Euteleostomi</taxon>
        <taxon>Actinopterygii</taxon>
        <taxon>Neopterygii</taxon>
        <taxon>Teleostei</taxon>
        <taxon>Ostariophysi</taxon>
        <taxon>Cypriniformes</taxon>
        <taxon>Cyprinidae</taxon>
        <taxon>Labeoninae</taxon>
        <taxon>Labeonini</taxon>
        <taxon>Cirrhinus</taxon>
    </lineage>
</organism>
<gene>
    <name evidence="2" type="ORF">M9458_026906</name>
</gene>